<dbReference type="Proteomes" id="UP000187013">
    <property type="component" value="Unassembled WGS sequence"/>
</dbReference>
<evidence type="ECO:0000256" key="7">
    <source>
        <dbReference type="ARBA" id="ARBA00022801"/>
    </source>
</evidence>
<comment type="cofactor">
    <cofactor evidence="1">
        <name>Zn(2+)</name>
        <dbReference type="ChEBI" id="CHEBI:29105"/>
    </cofactor>
</comment>
<protein>
    <submittedName>
        <fullName evidence="14">Uncharacterized protein</fullName>
    </submittedName>
</protein>
<dbReference type="SUPFAM" id="SSF56300">
    <property type="entry name" value="Metallo-dependent phosphatases"/>
    <property type="match status" value="1"/>
</dbReference>
<dbReference type="InterPro" id="IPR041805">
    <property type="entry name" value="ASMase/PPN1_MPP"/>
</dbReference>
<organism evidence="14 15">
    <name type="scientific">Zygosaccharomyces rouxii</name>
    <dbReference type="NCBI Taxonomy" id="4956"/>
    <lineage>
        <taxon>Eukaryota</taxon>
        <taxon>Fungi</taxon>
        <taxon>Dikarya</taxon>
        <taxon>Ascomycota</taxon>
        <taxon>Saccharomycotina</taxon>
        <taxon>Saccharomycetes</taxon>
        <taxon>Saccharomycetales</taxon>
        <taxon>Saccharomycetaceae</taxon>
        <taxon>Zygosaccharomyces</taxon>
    </lineage>
</organism>
<dbReference type="GO" id="GO:0005576">
    <property type="term" value="C:extracellular region"/>
    <property type="evidence" value="ECO:0007669"/>
    <property type="project" value="UniProtKB-SubCell"/>
</dbReference>
<comment type="subcellular location">
    <subcellularLocation>
        <location evidence="2">Secreted</location>
    </subcellularLocation>
</comment>
<dbReference type="InterPro" id="IPR029052">
    <property type="entry name" value="Metallo-depent_PP-like"/>
</dbReference>
<dbReference type="CDD" id="cd00842">
    <property type="entry name" value="MPP_ASMase"/>
    <property type="match status" value="1"/>
</dbReference>
<evidence type="ECO:0000256" key="2">
    <source>
        <dbReference type="ARBA" id="ARBA00004613"/>
    </source>
</evidence>
<dbReference type="GO" id="GO:0008081">
    <property type="term" value="F:phosphoric diester hydrolase activity"/>
    <property type="evidence" value="ECO:0007669"/>
    <property type="project" value="TreeGrafter"/>
</dbReference>
<dbReference type="PANTHER" id="PTHR10340:SF27">
    <property type="entry name" value="ACL091CP"/>
    <property type="match status" value="1"/>
</dbReference>
<feature type="signal peptide" evidence="11">
    <location>
        <begin position="1"/>
        <end position="18"/>
    </location>
</feature>
<evidence type="ECO:0000313" key="15">
    <source>
        <dbReference type="Proteomes" id="UP000187013"/>
    </source>
</evidence>
<keyword evidence="9" id="KW-0325">Glycoprotein</keyword>
<sequence length="645" mass="73632">MILSRVITLGAIAATGAAFSQDYKADANEAFNELVPSNNQTAIDQLIHELREVSINDSRCQACLNRLEVGKKWAQENPGVIPVAWPQWCVRYKAGSPDSCTRNFARTTVERNAEGSNFVDMLTLIDPHGYDGQLYCQYLEEDSCPKPPTPNSSLSHLWPPKQPKHHVAPEPGNETFNVLHISDFHVELDYTVGAESNCSATMCCTPHSQGKGGGGYLYKGHWNSFYKDAHYENEFTYVKGAYYNVFQNSSISAPAPTFGHYHCDAPEILVNSSINSVVDYGKKHNLSFEFAMFTGDLIDHDEQAWMNFDKSLASEEAGFRDLKSRLGDMPVYSTLGNHDSYPYGEIAQEGHGFSNKYTWNNDLMAEMWKDYGWINETTSQFVRTHYTGFAVDTKVGLRIVSLNSNCYYRKNHYAFWNATDPDGFGMWSFLISELVDAESKGQRVWIMTHIPPIVDGLPLPSKIFYEIIERFSPYTIAGVFFGHTHLDQFNILYAGNNTKTIENVINHAWISQAVTPWLNNNPSWRWYEIDKETFSVMNAYNYYAKLNETFDNEGKEPEWLFEYSCRDGYGIDWPKTSPLNGTYWHLVSEKIRDSVEYRQIYENYATRFSPYVPDCSQNGKCLSDYCTLSSFQVDDYDNCVSQLHT</sequence>
<accession>A0A1Q3A578</accession>
<dbReference type="eggNOG" id="KOG3770">
    <property type="taxonomic scope" value="Eukaryota"/>
</dbReference>
<dbReference type="EMBL" id="BDGX01000030">
    <property type="protein sequence ID" value="GAV50884.1"/>
    <property type="molecule type" value="Genomic_DNA"/>
</dbReference>
<dbReference type="Pfam" id="PF19272">
    <property type="entry name" value="ASMase_C"/>
    <property type="match status" value="1"/>
</dbReference>
<keyword evidence="6 11" id="KW-0732">Signal</keyword>
<dbReference type="InterPro" id="IPR004843">
    <property type="entry name" value="Calcineurin-like_PHP"/>
</dbReference>
<feature type="domain" description="Calcineurin-like phosphoesterase" evidence="12">
    <location>
        <begin position="286"/>
        <end position="485"/>
    </location>
</feature>
<dbReference type="OrthoDB" id="282973at2759"/>
<keyword evidence="8" id="KW-0862">Zinc</keyword>
<evidence type="ECO:0000256" key="4">
    <source>
        <dbReference type="ARBA" id="ARBA00022525"/>
    </source>
</evidence>
<evidence type="ECO:0000256" key="3">
    <source>
        <dbReference type="ARBA" id="ARBA00008234"/>
    </source>
</evidence>
<dbReference type="PANTHER" id="PTHR10340">
    <property type="entry name" value="SPHINGOMYELIN PHOSPHODIESTERASE"/>
    <property type="match status" value="1"/>
</dbReference>
<dbReference type="InterPro" id="IPR045473">
    <property type="entry name" value="ASM_C"/>
</dbReference>
<gene>
    <name evidence="14" type="ORF">ZYGR_0AD00670</name>
</gene>
<keyword evidence="4" id="KW-0964">Secreted</keyword>
<evidence type="ECO:0000256" key="5">
    <source>
        <dbReference type="ARBA" id="ARBA00022723"/>
    </source>
</evidence>
<dbReference type="Pfam" id="PF00149">
    <property type="entry name" value="Metallophos"/>
    <property type="match status" value="1"/>
</dbReference>
<dbReference type="AlphaFoldDB" id="A0A1Q3A578"/>
<evidence type="ECO:0000256" key="6">
    <source>
        <dbReference type="ARBA" id="ARBA00022729"/>
    </source>
</evidence>
<feature type="chain" id="PRO_5012998631" evidence="11">
    <location>
        <begin position="19"/>
        <end position="645"/>
    </location>
</feature>
<comment type="similarity">
    <text evidence="3">Belongs to the acid sphingomyelinase family.</text>
</comment>
<evidence type="ECO:0000259" key="13">
    <source>
        <dbReference type="Pfam" id="PF19272"/>
    </source>
</evidence>
<name>A0A1Q3A578_ZYGRO</name>
<dbReference type="GO" id="GO:0046872">
    <property type="term" value="F:metal ion binding"/>
    <property type="evidence" value="ECO:0007669"/>
    <property type="project" value="UniProtKB-KW"/>
</dbReference>
<dbReference type="Gene3D" id="3.60.21.10">
    <property type="match status" value="1"/>
</dbReference>
<evidence type="ECO:0000256" key="8">
    <source>
        <dbReference type="ARBA" id="ARBA00022833"/>
    </source>
</evidence>
<reference evidence="14 15" key="1">
    <citation type="submission" date="2016-08" db="EMBL/GenBank/DDBJ databases">
        <title>Draft genome sequence of allopolyploid Zygosaccharomyces rouxii.</title>
        <authorList>
            <person name="Watanabe J."/>
            <person name="Uehara K."/>
            <person name="Mogi Y."/>
            <person name="Tsukioka Y."/>
        </authorList>
    </citation>
    <scope>NUCLEOTIDE SEQUENCE [LARGE SCALE GENOMIC DNA]</scope>
    <source>
        <strain evidence="14 15">NBRC 110957</strain>
    </source>
</reference>
<evidence type="ECO:0000256" key="9">
    <source>
        <dbReference type="ARBA" id="ARBA00023180"/>
    </source>
</evidence>
<evidence type="ECO:0000313" key="14">
    <source>
        <dbReference type="EMBL" id="GAV50884.1"/>
    </source>
</evidence>
<comment type="caution">
    <text evidence="14">The sequence shown here is derived from an EMBL/GenBank/DDBJ whole genome shotgun (WGS) entry which is preliminary data.</text>
</comment>
<feature type="domain" description="Sphingomyelin phosphodiesterase C-terminal" evidence="13">
    <location>
        <begin position="512"/>
        <end position="643"/>
    </location>
</feature>
<feature type="region of interest" description="Disordered" evidence="10">
    <location>
        <begin position="146"/>
        <end position="167"/>
    </location>
</feature>
<evidence type="ECO:0000256" key="10">
    <source>
        <dbReference type="SAM" id="MobiDB-lite"/>
    </source>
</evidence>
<evidence type="ECO:0000256" key="1">
    <source>
        <dbReference type="ARBA" id="ARBA00001947"/>
    </source>
</evidence>
<proteinExistence type="inferred from homology"/>
<evidence type="ECO:0000259" key="12">
    <source>
        <dbReference type="Pfam" id="PF00149"/>
    </source>
</evidence>
<keyword evidence="5" id="KW-0479">Metal-binding</keyword>
<keyword evidence="7" id="KW-0378">Hydrolase</keyword>
<evidence type="ECO:0000256" key="11">
    <source>
        <dbReference type="SAM" id="SignalP"/>
    </source>
</evidence>